<evidence type="ECO:0000256" key="10">
    <source>
        <dbReference type="SAM" id="SignalP"/>
    </source>
</evidence>
<comment type="caution">
    <text evidence="13">The sequence shown here is derived from an EMBL/GenBank/DDBJ whole genome shotgun (WGS) entry which is preliminary data.</text>
</comment>
<dbReference type="Pfam" id="PF00593">
    <property type="entry name" value="TonB_dep_Rec_b-barrel"/>
    <property type="match status" value="1"/>
</dbReference>
<proteinExistence type="inferred from homology"/>
<keyword evidence="13" id="KW-0675">Receptor</keyword>
<gene>
    <name evidence="13" type="ORF">DSM00_938</name>
</gene>
<evidence type="ECO:0000256" key="7">
    <source>
        <dbReference type="ARBA" id="ARBA00023237"/>
    </source>
</evidence>
<dbReference type="PROSITE" id="PS52016">
    <property type="entry name" value="TONB_DEPENDENT_REC_3"/>
    <property type="match status" value="1"/>
</dbReference>
<dbReference type="InterPro" id="IPR000531">
    <property type="entry name" value="Beta-barrel_TonB"/>
</dbReference>
<keyword evidence="5 9" id="KW-0798">TonB box</keyword>
<evidence type="ECO:0000256" key="3">
    <source>
        <dbReference type="ARBA" id="ARBA00022452"/>
    </source>
</evidence>
<keyword evidence="10" id="KW-0732">Signal</keyword>
<evidence type="ECO:0000256" key="9">
    <source>
        <dbReference type="RuleBase" id="RU003357"/>
    </source>
</evidence>
<comment type="subcellular location">
    <subcellularLocation>
        <location evidence="1 8">Cell outer membrane</location>
        <topology evidence="1 8">Multi-pass membrane protein</topology>
    </subcellularLocation>
</comment>
<dbReference type="Gene3D" id="2.40.170.20">
    <property type="entry name" value="TonB-dependent receptor, beta-barrel domain"/>
    <property type="match status" value="1"/>
</dbReference>
<name>A0A4Q0P9T1_9FLAO</name>
<dbReference type="SUPFAM" id="SSF49464">
    <property type="entry name" value="Carboxypeptidase regulatory domain-like"/>
    <property type="match status" value="1"/>
</dbReference>
<dbReference type="Pfam" id="PF13715">
    <property type="entry name" value="CarbopepD_reg_2"/>
    <property type="match status" value="1"/>
</dbReference>
<evidence type="ECO:0000259" key="12">
    <source>
        <dbReference type="Pfam" id="PF07715"/>
    </source>
</evidence>
<evidence type="ECO:0000256" key="8">
    <source>
        <dbReference type="PROSITE-ProRule" id="PRU01360"/>
    </source>
</evidence>
<accession>A0A4Q0P9T1</accession>
<dbReference type="InterPro" id="IPR023997">
    <property type="entry name" value="TonB-dep_OMP_SusC/RagA_CS"/>
</dbReference>
<sequence>MKMLFKRTLFLLLLLPITTIAQSVISGTVVDATLKQPVPGVNVIVDGTTNGTTTDFDGNYTLSGVNQGSKITFSYLGFRTQTIPFTGQGTLNVTLTEDASELDAVVVVGYGTTTKKDLTGSVALIGEDDFNKGNNVTAENLLNGRVAGLTVNTGGSPGSNSEIRIRGGASLNASNDPLIVIDGLPVSNVANGTRSIISSINPADIESFSVLKDASAAAIYGNRGANGVIIITTKKGKQGLKVSFDSQASVSRLTDKIDVFNAAEFRSLVTERFPDRVDLLGNANTDWQDAIYRDAFSSQHNLSVSGALADNLPARLSVGYADQEGLRKTSSFERTTTSLSLNPRFFEGNLKIDFNANLNFERNQFAPGIEGNALQFNPTQPIYDPNSQYGGFYEYTGANGLILGNVPRNPVAQLMQTQDIASVRRYYGNFKVDYKLPFYEPLRAVVNLGLDESTSDRFYEVDRNSALGTNAEEGETLGQRSDTDFKSSNRLFDAYLVHTKAFGDFNTEVTAGYSYQIFENENFTTNNVRDPNSAPPENTISPDVVLLAYFARGNFNYQSKYFLSASIRRDGTSRFGPDERFGYFPAVSGAWQISDEDFLKDSETLSALKLRLGYGITGQQDISSQYDYLSRYGLGDSRSQYLFGDQYYTIGQPFFRNAGIKWEEITEYNAGIDYGFFNGKLSGSLDFFRKESNDLLSSAPVPDGVNFSNQGFQNIGKFTTQGVEFVIDYNVVSNDNFNWNVNYNTTYIDREINKLAFGQDILTQGISGGTGNTIQVQREGFAPNSFFVYRQLYDTAGAPIEGAYVDVNNDGILNDEDKYIAGNGRADVTMGFQSTMNYKDWDFSFNLRASFGNDIYNNVNSGNAQYGNVFRTVLNNVPTQVLETNFVNTPDVILSDYYLEDADFLRMDNITLGYTFDADKMGKGTLRLWGGVQNVFVITDYSGLDPEITNNGVDNTIFPRGRTFLFGLNYGF</sequence>
<dbReference type="Pfam" id="PF07715">
    <property type="entry name" value="Plug"/>
    <property type="match status" value="1"/>
</dbReference>
<evidence type="ECO:0000256" key="5">
    <source>
        <dbReference type="ARBA" id="ARBA00023077"/>
    </source>
</evidence>
<keyword evidence="2 8" id="KW-0813">Transport</keyword>
<dbReference type="Gene3D" id="2.170.130.10">
    <property type="entry name" value="TonB-dependent receptor, plug domain"/>
    <property type="match status" value="1"/>
</dbReference>
<evidence type="ECO:0000256" key="2">
    <source>
        <dbReference type="ARBA" id="ARBA00022448"/>
    </source>
</evidence>
<dbReference type="EMBL" id="QOVM01000002">
    <property type="protein sequence ID" value="RXG23325.1"/>
    <property type="molecule type" value="Genomic_DNA"/>
</dbReference>
<dbReference type="InterPro" id="IPR039426">
    <property type="entry name" value="TonB-dep_rcpt-like"/>
</dbReference>
<keyword evidence="14" id="KW-1185">Reference proteome</keyword>
<feature type="chain" id="PRO_5020540182" evidence="10">
    <location>
        <begin position="22"/>
        <end position="972"/>
    </location>
</feature>
<dbReference type="InterPro" id="IPR037066">
    <property type="entry name" value="Plug_dom_sf"/>
</dbReference>
<keyword evidence="4 8" id="KW-0812">Transmembrane</keyword>
<feature type="domain" description="TonB-dependent receptor plug" evidence="12">
    <location>
        <begin position="115"/>
        <end position="228"/>
    </location>
</feature>
<feature type="domain" description="TonB-dependent receptor-like beta-barrel" evidence="11">
    <location>
        <begin position="384"/>
        <end position="847"/>
    </location>
</feature>
<dbReference type="Gene3D" id="2.60.40.1120">
    <property type="entry name" value="Carboxypeptidase-like, regulatory domain"/>
    <property type="match status" value="1"/>
</dbReference>
<feature type="signal peptide" evidence="10">
    <location>
        <begin position="1"/>
        <end position="21"/>
    </location>
</feature>
<evidence type="ECO:0000259" key="11">
    <source>
        <dbReference type="Pfam" id="PF00593"/>
    </source>
</evidence>
<dbReference type="OrthoDB" id="9768177at2"/>
<dbReference type="RefSeq" id="WP_128756864.1">
    <property type="nucleotide sequence ID" value="NZ_QOVM01000002.1"/>
</dbReference>
<evidence type="ECO:0000256" key="6">
    <source>
        <dbReference type="ARBA" id="ARBA00023136"/>
    </source>
</evidence>
<protein>
    <submittedName>
        <fullName evidence="13">Iron complex outermembrane receptor protein</fullName>
    </submittedName>
</protein>
<dbReference type="SUPFAM" id="SSF56935">
    <property type="entry name" value="Porins"/>
    <property type="match status" value="1"/>
</dbReference>
<dbReference type="InterPro" id="IPR023996">
    <property type="entry name" value="TonB-dep_OMP_SusC/RagA"/>
</dbReference>
<organism evidence="13 14">
    <name type="scientific">Leeuwenhoekiella aequorea</name>
    <dbReference type="NCBI Taxonomy" id="283736"/>
    <lineage>
        <taxon>Bacteria</taxon>
        <taxon>Pseudomonadati</taxon>
        <taxon>Bacteroidota</taxon>
        <taxon>Flavobacteriia</taxon>
        <taxon>Flavobacteriales</taxon>
        <taxon>Flavobacteriaceae</taxon>
        <taxon>Leeuwenhoekiella</taxon>
    </lineage>
</organism>
<evidence type="ECO:0000256" key="1">
    <source>
        <dbReference type="ARBA" id="ARBA00004571"/>
    </source>
</evidence>
<dbReference type="NCBIfam" id="TIGR04056">
    <property type="entry name" value="OMP_RagA_SusC"/>
    <property type="match status" value="1"/>
</dbReference>
<evidence type="ECO:0000256" key="4">
    <source>
        <dbReference type="ARBA" id="ARBA00022692"/>
    </source>
</evidence>
<keyword evidence="7 8" id="KW-0998">Cell outer membrane</keyword>
<reference evidence="13 14" key="1">
    <citation type="submission" date="2018-07" db="EMBL/GenBank/DDBJ databases">
        <title>Leeuwenhoekiella genomics.</title>
        <authorList>
            <person name="Tahon G."/>
            <person name="Willems A."/>
        </authorList>
    </citation>
    <scope>NUCLEOTIDE SEQUENCE [LARGE SCALE GENOMIC DNA]</scope>
    <source>
        <strain evidence="13 14">LMG 22550</strain>
    </source>
</reference>
<keyword evidence="6 8" id="KW-0472">Membrane</keyword>
<dbReference type="InterPro" id="IPR036942">
    <property type="entry name" value="Beta-barrel_TonB_sf"/>
</dbReference>
<dbReference type="NCBIfam" id="TIGR04057">
    <property type="entry name" value="SusC_RagA_signa"/>
    <property type="match status" value="1"/>
</dbReference>
<dbReference type="Proteomes" id="UP000289238">
    <property type="component" value="Unassembled WGS sequence"/>
</dbReference>
<dbReference type="GO" id="GO:0009279">
    <property type="term" value="C:cell outer membrane"/>
    <property type="evidence" value="ECO:0007669"/>
    <property type="project" value="UniProtKB-SubCell"/>
</dbReference>
<keyword evidence="3 8" id="KW-1134">Transmembrane beta strand</keyword>
<dbReference type="InterPro" id="IPR012910">
    <property type="entry name" value="Plug_dom"/>
</dbReference>
<dbReference type="AlphaFoldDB" id="A0A4Q0P9T1"/>
<comment type="similarity">
    <text evidence="8 9">Belongs to the TonB-dependent receptor family.</text>
</comment>
<evidence type="ECO:0000313" key="14">
    <source>
        <dbReference type="Proteomes" id="UP000289238"/>
    </source>
</evidence>
<dbReference type="InterPro" id="IPR008969">
    <property type="entry name" value="CarboxyPept-like_regulatory"/>
</dbReference>
<evidence type="ECO:0000313" key="13">
    <source>
        <dbReference type="EMBL" id="RXG23325.1"/>
    </source>
</evidence>